<evidence type="ECO:0008006" key="3">
    <source>
        <dbReference type="Google" id="ProtNLM"/>
    </source>
</evidence>
<keyword evidence="1" id="KW-0812">Transmembrane</keyword>
<gene>
    <name evidence="2" type="ORF">LCGC14_1940490</name>
</gene>
<organism evidence="2">
    <name type="scientific">marine sediment metagenome</name>
    <dbReference type="NCBI Taxonomy" id="412755"/>
    <lineage>
        <taxon>unclassified sequences</taxon>
        <taxon>metagenomes</taxon>
        <taxon>ecological metagenomes</taxon>
    </lineage>
</organism>
<dbReference type="InterPro" id="IPR036259">
    <property type="entry name" value="MFS_trans_sf"/>
</dbReference>
<feature type="transmembrane region" description="Helical" evidence="1">
    <location>
        <begin position="147"/>
        <end position="170"/>
    </location>
</feature>
<accession>A0A0F9FKR0</accession>
<keyword evidence="1" id="KW-1133">Transmembrane helix</keyword>
<dbReference type="AlphaFoldDB" id="A0A0F9FKR0"/>
<feature type="transmembrane region" description="Helical" evidence="1">
    <location>
        <begin position="371"/>
        <end position="389"/>
    </location>
</feature>
<name>A0A0F9FKR0_9ZZZZ</name>
<comment type="caution">
    <text evidence="2">The sequence shown here is derived from an EMBL/GenBank/DDBJ whole genome shotgun (WGS) entry which is preliminary data.</text>
</comment>
<feature type="transmembrane region" description="Helical" evidence="1">
    <location>
        <begin position="108"/>
        <end position="126"/>
    </location>
</feature>
<proteinExistence type="predicted"/>
<sequence>MRLLHHQYYFHLFTLRNKEIDALYIALALINFAVGLISIFVPVYFWELGIPLWQIIFFYFLRAAYYVALTFLLLPIIKRLSDKIMMFLGIPFLVLYFIGLGFMDGTTWLFYVLPAALALYALFFNVGYHMDFSLSADDGRIGEEVGLGMAIIGILKFATPFLGGLLILFVGFSGTFVVASSILLLAVIPFFFIKGRKFSPDISVSSVIDTLRDKTFKYFHIAMVGYVINAVGTGVLWPLFLFFIIGSIEGLGGLISLGLLLGVATTFVVGKLADKHMGRGIMSAAAIGEAVVWFVRAVTQQFPVVVGSHIASAMFKDALLPIWTRTYYTLLRTKKKLGMYVLGQEASYNIIRMVVHPILMLMAYILPLDQFFTVSFLLIGAASFLFMAINHSS</sequence>
<feature type="transmembrane region" description="Helical" evidence="1">
    <location>
        <begin position="21"/>
        <end position="46"/>
    </location>
</feature>
<feature type="transmembrane region" description="Helical" evidence="1">
    <location>
        <begin position="84"/>
        <end position="102"/>
    </location>
</feature>
<feature type="transmembrane region" description="Helical" evidence="1">
    <location>
        <begin position="221"/>
        <end position="245"/>
    </location>
</feature>
<evidence type="ECO:0000313" key="2">
    <source>
        <dbReference type="EMBL" id="KKL86863.1"/>
    </source>
</evidence>
<feature type="transmembrane region" description="Helical" evidence="1">
    <location>
        <begin position="176"/>
        <end position="193"/>
    </location>
</feature>
<feature type="transmembrane region" description="Helical" evidence="1">
    <location>
        <begin position="251"/>
        <end position="273"/>
    </location>
</feature>
<evidence type="ECO:0000256" key="1">
    <source>
        <dbReference type="SAM" id="Phobius"/>
    </source>
</evidence>
<dbReference type="Gene3D" id="1.20.1250.20">
    <property type="entry name" value="MFS general substrate transporter like domains"/>
    <property type="match status" value="1"/>
</dbReference>
<keyword evidence="1" id="KW-0472">Membrane</keyword>
<feature type="transmembrane region" description="Helical" evidence="1">
    <location>
        <begin position="346"/>
        <end position="365"/>
    </location>
</feature>
<dbReference type="SUPFAM" id="SSF103473">
    <property type="entry name" value="MFS general substrate transporter"/>
    <property type="match status" value="1"/>
</dbReference>
<reference evidence="2" key="1">
    <citation type="journal article" date="2015" name="Nature">
        <title>Complex archaea that bridge the gap between prokaryotes and eukaryotes.</title>
        <authorList>
            <person name="Spang A."/>
            <person name="Saw J.H."/>
            <person name="Jorgensen S.L."/>
            <person name="Zaremba-Niedzwiedzka K."/>
            <person name="Martijn J."/>
            <person name="Lind A.E."/>
            <person name="van Eijk R."/>
            <person name="Schleper C."/>
            <person name="Guy L."/>
            <person name="Ettema T.J."/>
        </authorList>
    </citation>
    <scope>NUCLEOTIDE SEQUENCE</scope>
</reference>
<feature type="transmembrane region" description="Helical" evidence="1">
    <location>
        <begin position="52"/>
        <end position="77"/>
    </location>
</feature>
<protein>
    <recommendedName>
        <fullName evidence="3">Major facilitator superfamily (MFS) profile domain-containing protein</fullName>
    </recommendedName>
</protein>
<dbReference type="EMBL" id="LAZR01020992">
    <property type="protein sequence ID" value="KKL86863.1"/>
    <property type="molecule type" value="Genomic_DNA"/>
</dbReference>